<keyword evidence="1" id="KW-0812">Transmembrane</keyword>
<accession>A0A1B6DW04</accession>
<keyword evidence="1" id="KW-0472">Membrane</keyword>
<dbReference type="EMBL" id="GEDC01007434">
    <property type="protein sequence ID" value="JAS29864.1"/>
    <property type="molecule type" value="Transcribed_RNA"/>
</dbReference>
<evidence type="ECO:0000313" key="2">
    <source>
        <dbReference type="EMBL" id="JAS29864.1"/>
    </source>
</evidence>
<organism evidence="2">
    <name type="scientific">Clastoptera arizonana</name>
    <name type="common">Arizona spittle bug</name>
    <dbReference type="NCBI Taxonomy" id="38151"/>
    <lineage>
        <taxon>Eukaryota</taxon>
        <taxon>Metazoa</taxon>
        <taxon>Ecdysozoa</taxon>
        <taxon>Arthropoda</taxon>
        <taxon>Hexapoda</taxon>
        <taxon>Insecta</taxon>
        <taxon>Pterygota</taxon>
        <taxon>Neoptera</taxon>
        <taxon>Paraneoptera</taxon>
        <taxon>Hemiptera</taxon>
        <taxon>Auchenorrhyncha</taxon>
        <taxon>Cercopoidea</taxon>
        <taxon>Clastopteridae</taxon>
        <taxon>Clastoptera</taxon>
    </lineage>
</organism>
<dbReference type="AlphaFoldDB" id="A0A1B6DW04"/>
<keyword evidence="1" id="KW-1133">Transmembrane helix</keyword>
<name>A0A1B6DW04_9HEMI</name>
<sequence length="336" mass="39496">MASAKSNDELQIISLSKKLSSSRLNRTLSQMEINELVIILRDCRVNYIAVLKVMLMYISETKKYKLMILEATEHFNGYLSVLKQLESIMQQMEMGMSEVPEDPQIATRIYVNENYLLAMTIPKLQEKKEIVFKELENKLKYIIALQDPVVMQHLEKITFFDQMFSEAKANCAQQLLEQKTENANILLEIKNEELSRNECEFLITEENLQLNAIRYKLGVVSEGIEKLKTKLAKKLNVFGDIDILKNYFQAESNRKSLAYQKRWLLFLLNNSQQKQKNKNERIVFKYGKNRFNSHGMWRVGGLVIFAIFRLKYLLRVRTRFHAFEVNQLKKVLMNTK</sequence>
<reference evidence="2" key="1">
    <citation type="submission" date="2015-12" db="EMBL/GenBank/DDBJ databases">
        <title>De novo transcriptome assembly of four potential Pierce s Disease insect vectors from Arizona vineyards.</title>
        <authorList>
            <person name="Tassone E.E."/>
        </authorList>
    </citation>
    <scope>NUCLEOTIDE SEQUENCE</scope>
</reference>
<gene>
    <name evidence="2" type="ORF">g.6182</name>
</gene>
<protein>
    <submittedName>
        <fullName evidence="2">Uncharacterized protein</fullName>
    </submittedName>
</protein>
<evidence type="ECO:0000256" key="1">
    <source>
        <dbReference type="SAM" id="Phobius"/>
    </source>
</evidence>
<feature type="transmembrane region" description="Helical" evidence="1">
    <location>
        <begin position="295"/>
        <end position="314"/>
    </location>
</feature>
<proteinExistence type="predicted"/>